<evidence type="ECO:0000256" key="1">
    <source>
        <dbReference type="SAM" id="Phobius"/>
    </source>
</evidence>
<accession>A0A7C4I124</accession>
<feature type="transmembrane region" description="Helical" evidence="1">
    <location>
        <begin position="256"/>
        <end position="277"/>
    </location>
</feature>
<reference evidence="3" key="1">
    <citation type="journal article" date="2020" name="mSystems">
        <title>Genome- and Community-Level Interaction Insights into Carbon Utilization and Element Cycling Functions of Hydrothermarchaeota in Hydrothermal Sediment.</title>
        <authorList>
            <person name="Zhou Z."/>
            <person name="Liu Y."/>
            <person name="Xu W."/>
            <person name="Pan J."/>
            <person name="Luo Z.H."/>
            <person name="Li M."/>
        </authorList>
    </citation>
    <scope>NUCLEOTIDE SEQUENCE [LARGE SCALE GENOMIC DNA]</scope>
    <source>
        <strain evidence="4">SpSt-1073</strain>
        <strain evidence="3">SpSt-613</strain>
        <strain evidence="2">SpSt-669</strain>
    </source>
</reference>
<dbReference type="EMBL" id="DRXG01000099">
    <property type="protein sequence ID" value="HHN52547.1"/>
    <property type="molecule type" value="Genomic_DNA"/>
</dbReference>
<proteinExistence type="predicted"/>
<name>A0A7C4I124_CALS0</name>
<gene>
    <name evidence="4" type="ORF">ENM30_04460</name>
    <name evidence="3" type="ORF">ENT82_04280</name>
    <name evidence="2" type="ORF">ENU43_02150</name>
</gene>
<evidence type="ECO:0000313" key="3">
    <source>
        <dbReference type="EMBL" id="HGN90330.1"/>
    </source>
</evidence>
<evidence type="ECO:0000313" key="4">
    <source>
        <dbReference type="EMBL" id="HHN52547.1"/>
    </source>
</evidence>
<keyword evidence="1" id="KW-1133">Transmembrane helix</keyword>
<keyword evidence="1" id="KW-0812">Transmembrane</keyword>
<dbReference type="EMBL" id="DTCM01000025">
    <property type="protein sequence ID" value="HGL40457.1"/>
    <property type="molecule type" value="Genomic_DNA"/>
</dbReference>
<keyword evidence="1" id="KW-0472">Membrane</keyword>
<comment type="caution">
    <text evidence="3">The sequence shown here is derived from an EMBL/GenBank/DDBJ whole genome shotgun (WGS) entry which is preliminary data.</text>
</comment>
<organism evidence="3">
    <name type="scientific">Caldiarchaeum subterraneum</name>
    <dbReference type="NCBI Taxonomy" id="311458"/>
    <lineage>
        <taxon>Archaea</taxon>
        <taxon>Nitrososphaerota</taxon>
        <taxon>Candidatus Caldarchaeales</taxon>
        <taxon>Candidatus Caldarchaeaceae</taxon>
        <taxon>Candidatus Caldarchaeum</taxon>
    </lineage>
</organism>
<dbReference type="EMBL" id="DTAD01000041">
    <property type="protein sequence ID" value="HGN90330.1"/>
    <property type="molecule type" value="Genomic_DNA"/>
</dbReference>
<sequence length="339" mass="36572">MKQVKSVAAIVAFLVALSSLVAVSAQGALPPYIQPGLVFVYQLRDGQKQQLENAFHKYVIESVSPQGVTIAIVSDVAQSGRLTVNANGEFKPGERIDLWIPQGVSAGTRFKMMGVDAVVAQTGYEMQNFKVTIVVSADQSILWVFNEDGPPPYNQLKGLLLLVIFSSNGKALVLVNIEQAGAVTTTSTYSTTTRAATTRPVTTTRTQVTEGRTETVVETQTVTETTIVTKTVETVQTYTTTTTSSVSVQAENPPPVIPLTVAIPIAAVIVGGGLFYIRSRRRPLPPTYPYPAYPPPPPTSGYTPQPPRQVIAPAAYCPACRFPIYPGEYMCRRCGFRVA</sequence>
<evidence type="ECO:0008006" key="5">
    <source>
        <dbReference type="Google" id="ProtNLM"/>
    </source>
</evidence>
<protein>
    <recommendedName>
        <fullName evidence="5">Zinc ribbon domain-containing protein</fullName>
    </recommendedName>
</protein>
<evidence type="ECO:0000313" key="2">
    <source>
        <dbReference type="EMBL" id="HGL40457.1"/>
    </source>
</evidence>
<dbReference type="AlphaFoldDB" id="A0A7C4I124"/>